<dbReference type="Proteomes" id="UP000545876">
    <property type="component" value="Unassembled WGS sequence"/>
</dbReference>
<comment type="caution">
    <text evidence="14">The sequence shown here is derived from an EMBL/GenBank/DDBJ whole genome shotgun (WGS) entry which is preliminary data.</text>
</comment>
<protein>
    <recommendedName>
        <fullName evidence="11">Bifunctional protein FolD</fullName>
    </recommendedName>
    <domain>
        <recommendedName>
            <fullName evidence="11">Methylenetetrahydrofolate dehydrogenase</fullName>
            <ecNumber evidence="11">1.5.1.5</ecNumber>
        </recommendedName>
    </domain>
    <domain>
        <recommendedName>
            <fullName evidence="11">Methenyltetrahydrofolate cyclohydrolase</fullName>
            <ecNumber evidence="11">3.5.4.9</ecNumber>
        </recommendedName>
    </domain>
</protein>
<comment type="function">
    <text evidence="11">Catalyzes the oxidation of 5,10-methylenetetrahydrofolate to 5,10-methenyltetrahydrofolate and then the hydrolysis of 5,10-methenyltetrahydrofolate to 10-formyltetrahydrofolate.</text>
</comment>
<proteinExistence type="inferred from homology"/>
<evidence type="ECO:0000259" key="13">
    <source>
        <dbReference type="Pfam" id="PF02882"/>
    </source>
</evidence>
<feature type="domain" description="Tetrahydrofolate dehydrogenase/cyclohydrolase NAD(P)-binding" evidence="13">
    <location>
        <begin position="139"/>
        <end position="279"/>
    </location>
</feature>
<keyword evidence="9 11" id="KW-0486">Methionine biosynthesis</keyword>
<keyword evidence="10 11" id="KW-0511">Multifunctional enzyme</keyword>
<keyword evidence="8 11" id="KW-0368">Histidine biosynthesis</keyword>
<evidence type="ECO:0000256" key="2">
    <source>
        <dbReference type="ARBA" id="ARBA00011738"/>
    </source>
</evidence>
<dbReference type="PROSITE" id="PS00767">
    <property type="entry name" value="THF_DHG_CYH_2"/>
    <property type="match status" value="1"/>
</dbReference>
<dbReference type="EC" id="1.5.1.5" evidence="11"/>
<dbReference type="InterPro" id="IPR020631">
    <property type="entry name" value="THF_DH/CycHdrlase_NAD-bd_dom"/>
</dbReference>
<dbReference type="GO" id="GO:0009086">
    <property type="term" value="P:methionine biosynthetic process"/>
    <property type="evidence" value="ECO:0007669"/>
    <property type="project" value="UniProtKB-KW"/>
</dbReference>
<dbReference type="InterPro" id="IPR046346">
    <property type="entry name" value="Aminoacid_DH-like_N_sf"/>
</dbReference>
<evidence type="ECO:0000256" key="11">
    <source>
        <dbReference type="HAMAP-Rule" id="MF_01576"/>
    </source>
</evidence>
<dbReference type="FunFam" id="3.40.50.10860:FF:000005">
    <property type="entry name" value="C-1-tetrahydrofolate synthase, cytoplasmic, putative"/>
    <property type="match status" value="1"/>
</dbReference>
<organism evidence="14 15">
    <name type="scientific">Candidatus Dojkabacteria bacterium</name>
    <dbReference type="NCBI Taxonomy" id="2099670"/>
    <lineage>
        <taxon>Bacteria</taxon>
        <taxon>Candidatus Dojkabacteria</taxon>
    </lineage>
</organism>
<keyword evidence="4 11" id="KW-0658">Purine biosynthesis</keyword>
<keyword evidence="5 11" id="KW-0378">Hydrolase</keyword>
<evidence type="ECO:0000256" key="1">
    <source>
        <dbReference type="ARBA" id="ARBA00004777"/>
    </source>
</evidence>
<keyword evidence="7 11" id="KW-0560">Oxidoreductase</keyword>
<comment type="similarity">
    <text evidence="11">Belongs to the tetrahydrofolate dehydrogenase/cyclohydrolase family.</text>
</comment>
<dbReference type="SUPFAM" id="SSF51735">
    <property type="entry name" value="NAD(P)-binding Rossmann-fold domains"/>
    <property type="match status" value="1"/>
</dbReference>
<comment type="pathway">
    <text evidence="1 11">One-carbon metabolism; tetrahydrofolate interconversion.</text>
</comment>
<dbReference type="InterPro" id="IPR036291">
    <property type="entry name" value="NAD(P)-bd_dom_sf"/>
</dbReference>
<evidence type="ECO:0000259" key="12">
    <source>
        <dbReference type="Pfam" id="PF00763"/>
    </source>
</evidence>
<dbReference type="PANTHER" id="PTHR48099">
    <property type="entry name" value="C-1-TETRAHYDROFOLATE SYNTHASE, CYTOPLASMIC-RELATED"/>
    <property type="match status" value="1"/>
</dbReference>
<dbReference type="PROSITE" id="PS00766">
    <property type="entry name" value="THF_DHG_CYH_1"/>
    <property type="match status" value="1"/>
</dbReference>
<feature type="domain" description="Tetrahydrofolate dehydrogenase/cyclohydrolase catalytic" evidence="12">
    <location>
        <begin position="4"/>
        <end position="119"/>
    </location>
</feature>
<evidence type="ECO:0000313" key="15">
    <source>
        <dbReference type="Proteomes" id="UP000545876"/>
    </source>
</evidence>
<evidence type="ECO:0000256" key="7">
    <source>
        <dbReference type="ARBA" id="ARBA00023002"/>
    </source>
</evidence>
<dbReference type="AlphaFoldDB" id="A0A847CZQ1"/>
<dbReference type="GO" id="GO:0035999">
    <property type="term" value="P:tetrahydrofolate interconversion"/>
    <property type="evidence" value="ECO:0007669"/>
    <property type="project" value="UniProtKB-UniRule"/>
</dbReference>
<dbReference type="GO" id="GO:0004477">
    <property type="term" value="F:methenyltetrahydrofolate cyclohydrolase activity"/>
    <property type="evidence" value="ECO:0007669"/>
    <property type="project" value="UniProtKB-UniRule"/>
</dbReference>
<dbReference type="GO" id="GO:0005829">
    <property type="term" value="C:cytosol"/>
    <property type="evidence" value="ECO:0007669"/>
    <property type="project" value="TreeGrafter"/>
</dbReference>
<dbReference type="PRINTS" id="PR00085">
    <property type="entry name" value="THFDHDRGNASE"/>
</dbReference>
<dbReference type="EMBL" id="JAAZBX010000002">
    <property type="protein sequence ID" value="NLD25155.1"/>
    <property type="molecule type" value="Genomic_DNA"/>
</dbReference>
<accession>A0A847CZQ1</accession>
<keyword evidence="3 11" id="KW-0554">One-carbon metabolism</keyword>
<dbReference type="Pfam" id="PF00763">
    <property type="entry name" value="THF_DHG_CYH"/>
    <property type="match status" value="1"/>
</dbReference>
<evidence type="ECO:0000256" key="10">
    <source>
        <dbReference type="ARBA" id="ARBA00023268"/>
    </source>
</evidence>
<dbReference type="FunFam" id="3.40.50.720:FF:000006">
    <property type="entry name" value="Bifunctional protein FolD"/>
    <property type="match status" value="1"/>
</dbReference>
<name>A0A847CZQ1_9BACT</name>
<dbReference type="InterPro" id="IPR020630">
    <property type="entry name" value="THF_DH/CycHdrlase_cat_dom"/>
</dbReference>
<dbReference type="Gene3D" id="3.40.50.720">
    <property type="entry name" value="NAD(P)-binding Rossmann-like Domain"/>
    <property type="match status" value="1"/>
</dbReference>
<dbReference type="GO" id="GO:0000105">
    <property type="term" value="P:L-histidine biosynthetic process"/>
    <property type="evidence" value="ECO:0007669"/>
    <property type="project" value="UniProtKB-KW"/>
</dbReference>
<gene>
    <name evidence="11" type="primary">folD</name>
    <name evidence="14" type="ORF">GX656_00735</name>
</gene>
<evidence type="ECO:0000256" key="4">
    <source>
        <dbReference type="ARBA" id="ARBA00022755"/>
    </source>
</evidence>
<keyword evidence="11" id="KW-0028">Amino-acid biosynthesis</keyword>
<dbReference type="Pfam" id="PF02882">
    <property type="entry name" value="THF_DHG_CYH_C"/>
    <property type="match status" value="1"/>
</dbReference>
<feature type="binding site" evidence="11">
    <location>
        <begin position="165"/>
        <end position="167"/>
    </location>
    <ligand>
        <name>NADP(+)</name>
        <dbReference type="ChEBI" id="CHEBI:58349"/>
    </ligand>
</feature>
<dbReference type="EC" id="3.5.4.9" evidence="11"/>
<dbReference type="CDD" id="cd01080">
    <property type="entry name" value="NAD_bind_m-THF_DH_Cyclohyd"/>
    <property type="match status" value="1"/>
</dbReference>
<dbReference type="InterPro" id="IPR000672">
    <property type="entry name" value="THF_DH/CycHdrlase"/>
</dbReference>
<dbReference type="Gene3D" id="3.40.50.10860">
    <property type="entry name" value="Leucine Dehydrogenase, chain A, domain 1"/>
    <property type="match status" value="1"/>
</dbReference>
<dbReference type="SUPFAM" id="SSF53223">
    <property type="entry name" value="Aminoacid dehydrogenase-like, N-terminal domain"/>
    <property type="match status" value="1"/>
</dbReference>
<comment type="catalytic activity">
    <reaction evidence="11">
        <text>(6R)-5,10-methenyltetrahydrofolate + H2O = (6R)-10-formyltetrahydrofolate + H(+)</text>
        <dbReference type="Rhea" id="RHEA:23700"/>
        <dbReference type="ChEBI" id="CHEBI:15377"/>
        <dbReference type="ChEBI" id="CHEBI:15378"/>
        <dbReference type="ChEBI" id="CHEBI:57455"/>
        <dbReference type="ChEBI" id="CHEBI:195366"/>
        <dbReference type="EC" id="3.5.4.9"/>
    </reaction>
</comment>
<dbReference type="InterPro" id="IPR020867">
    <property type="entry name" value="THF_DH/CycHdrlase_CS"/>
</dbReference>
<comment type="subunit">
    <text evidence="2 11">Homodimer.</text>
</comment>
<keyword evidence="6 11" id="KW-0521">NADP</keyword>
<evidence type="ECO:0000256" key="8">
    <source>
        <dbReference type="ARBA" id="ARBA00023102"/>
    </source>
</evidence>
<dbReference type="PANTHER" id="PTHR48099:SF5">
    <property type="entry name" value="C-1-TETRAHYDROFOLATE SYNTHASE, CYTOPLASMIC"/>
    <property type="match status" value="1"/>
</dbReference>
<dbReference type="GO" id="GO:0006164">
    <property type="term" value="P:purine nucleotide biosynthetic process"/>
    <property type="evidence" value="ECO:0007669"/>
    <property type="project" value="UniProtKB-KW"/>
</dbReference>
<evidence type="ECO:0000256" key="6">
    <source>
        <dbReference type="ARBA" id="ARBA00022857"/>
    </source>
</evidence>
<evidence type="ECO:0000256" key="3">
    <source>
        <dbReference type="ARBA" id="ARBA00022563"/>
    </source>
</evidence>
<evidence type="ECO:0000313" key="14">
    <source>
        <dbReference type="EMBL" id="NLD25155.1"/>
    </source>
</evidence>
<dbReference type="UniPathway" id="UPA00193"/>
<comment type="caution">
    <text evidence="11">Lacks conserved residue(s) required for the propagation of feature annotation.</text>
</comment>
<dbReference type="GO" id="GO:0004488">
    <property type="term" value="F:methylenetetrahydrofolate dehydrogenase (NADP+) activity"/>
    <property type="evidence" value="ECO:0007669"/>
    <property type="project" value="UniProtKB-UniRule"/>
</dbReference>
<dbReference type="HAMAP" id="MF_01576">
    <property type="entry name" value="THF_DHG_CYH"/>
    <property type="match status" value="1"/>
</dbReference>
<evidence type="ECO:0000256" key="5">
    <source>
        <dbReference type="ARBA" id="ARBA00022801"/>
    </source>
</evidence>
<sequence length="284" mass="30563">MEILNGAEMSKEILSKISFDILNVKNAGSRVPRLDVILVGDDYGSVKYVGMKEKVAKEIGLQVQVHQLDNAVNTLEIVNLVDSLNKDSNVDGLMIQLPLPEHIDKHLVLGSINPAKDVDGLTPTNLGKLFQKNPSAIPPATPLGIMKLLEAYNIKIFGKRVVILGSSTIVGKPLAALMLEKNATVTLCNSHTVNVEEVSRSADILVSAVGKALFINADFLKNDCVLIDVGSNKHPETGKFVGDVNWESVQGIPSFITPVPGGVGPMTIACLMLNLMRCYRDGAK</sequence>
<evidence type="ECO:0000256" key="9">
    <source>
        <dbReference type="ARBA" id="ARBA00023167"/>
    </source>
</evidence>
<comment type="catalytic activity">
    <reaction evidence="11">
        <text>(6R)-5,10-methylene-5,6,7,8-tetrahydrofolate + NADP(+) = (6R)-5,10-methenyltetrahydrofolate + NADPH</text>
        <dbReference type="Rhea" id="RHEA:22812"/>
        <dbReference type="ChEBI" id="CHEBI:15636"/>
        <dbReference type="ChEBI" id="CHEBI:57455"/>
        <dbReference type="ChEBI" id="CHEBI:57783"/>
        <dbReference type="ChEBI" id="CHEBI:58349"/>
        <dbReference type="EC" id="1.5.1.5"/>
    </reaction>
</comment>
<reference evidence="14 15" key="1">
    <citation type="journal article" date="2020" name="Biotechnol. Biofuels">
        <title>New insights from the biogas microbiome by comprehensive genome-resolved metagenomics of nearly 1600 species originating from multiple anaerobic digesters.</title>
        <authorList>
            <person name="Campanaro S."/>
            <person name="Treu L."/>
            <person name="Rodriguez-R L.M."/>
            <person name="Kovalovszki A."/>
            <person name="Ziels R.M."/>
            <person name="Maus I."/>
            <person name="Zhu X."/>
            <person name="Kougias P.G."/>
            <person name="Basile A."/>
            <person name="Luo G."/>
            <person name="Schluter A."/>
            <person name="Konstantinidis K.T."/>
            <person name="Angelidaki I."/>
        </authorList>
    </citation>
    <scope>NUCLEOTIDE SEQUENCE [LARGE SCALE GENOMIC DNA]</scope>
    <source>
        <strain evidence="14">AS06rmzACSIP_65</strain>
    </source>
</reference>